<dbReference type="AlphaFoldDB" id="A0A0F9RLP9"/>
<comment type="caution">
    <text evidence="1">The sequence shown here is derived from an EMBL/GenBank/DDBJ whole genome shotgun (WGS) entry which is preliminary data.</text>
</comment>
<evidence type="ECO:0000313" key="1">
    <source>
        <dbReference type="EMBL" id="KKN57470.1"/>
    </source>
</evidence>
<name>A0A0F9RLP9_9ZZZZ</name>
<protein>
    <submittedName>
        <fullName evidence="1">Uncharacterized protein</fullName>
    </submittedName>
</protein>
<sequence>MTVKIIGARQLQRALAEVLQNIGDVSLVTSRLVIDMTKYAHIATGFLRGSIYHKDNIAGAKAPYAGFEADRGGLHDYAQRAINVFPVENYFDEIVRPF</sequence>
<organism evidence="1">
    <name type="scientific">marine sediment metagenome</name>
    <dbReference type="NCBI Taxonomy" id="412755"/>
    <lineage>
        <taxon>unclassified sequences</taxon>
        <taxon>metagenomes</taxon>
        <taxon>ecological metagenomes</taxon>
    </lineage>
</organism>
<dbReference type="EMBL" id="LAZR01000801">
    <property type="protein sequence ID" value="KKN57470.1"/>
    <property type="molecule type" value="Genomic_DNA"/>
</dbReference>
<accession>A0A0F9RLP9</accession>
<gene>
    <name evidence="1" type="ORF">LCGC14_0561820</name>
</gene>
<reference evidence="1" key="1">
    <citation type="journal article" date="2015" name="Nature">
        <title>Complex archaea that bridge the gap between prokaryotes and eukaryotes.</title>
        <authorList>
            <person name="Spang A."/>
            <person name="Saw J.H."/>
            <person name="Jorgensen S.L."/>
            <person name="Zaremba-Niedzwiedzka K."/>
            <person name="Martijn J."/>
            <person name="Lind A.E."/>
            <person name="van Eijk R."/>
            <person name="Schleper C."/>
            <person name="Guy L."/>
            <person name="Ettema T.J."/>
        </authorList>
    </citation>
    <scope>NUCLEOTIDE SEQUENCE</scope>
</reference>
<proteinExistence type="predicted"/>